<dbReference type="AlphaFoldDB" id="A0A7V8FVT8"/>
<dbReference type="InterPro" id="IPR035906">
    <property type="entry name" value="MetI-like_sf"/>
</dbReference>
<dbReference type="Proteomes" id="UP000462435">
    <property type="component" value="Unassembled WGS sequence"/>
</dbReference>
<name>A0A7V8FVT8_9BURK</name>
<evidence type="ECO:0000256" key="3">
    <source>
        <dbReference type="ARBA" id="ARBA00022475"/>
    </source>
</evidence>
<gene>
    <name evidence="9" type="primary">gsiD_6</name>
    <name evidence="9" type="ORF">GAK35_02582</name>
</gene>
<proteinExistence type="inferred from homology"/>
<dbReference type="EMBL" id="WNDX01000077">
    <property type="protein sequence ID" value="KAF1042666.1"/>
    <property type="molecule type" value="Genomic_DNA"/>
</dbReference>
<evidence type="ECO:0000256" key="7">
    <source>
        <dbReference type="RuleBase" id="RU363032"/>
    </source>
</evidence>
<dbReference type="Pfam" id="PF00528">
    <property type="entry name" value="BPD_transp_1"/>
    <property type="match status" value="1"/>
</dbReference>
<feature type="domain" description="ABC transmembrane type-1" evidence="8">
    <location>
        <begin position="92"/>
        <end position="280"/>
    </location>
</feature>
<dbReference type="PANTHER" id="PTHR43386">
    <property type="entry name" value="OLIGOPEPTIDE TRANSPORT SYSTEM PERMEASE PROTEIN APPC"/>
    <property type="match status" value="1"/>
</dbReference>
<evidence type="ECO:0000256" key="5">
    <source>
        <dbReference type="ARBA" id="ARBA00022989"/>
    </source>
</evidence>
<keyword evidence="5 7" id="KW-1133">Transmembrane helix</keyword>
<evidence type="ECO:0000313" key="10">
    <source>
        <dbReference type="Proteomes" id="UP000462435"/>
    </source>
</evidence>
<dbReference type="InterPro" id="IPR050366">
    <property type="entry name" value="BP-dependent_transpt_permease"/>
</dbReference>
<dbReference type="CDD" id="cd06261">
    <property type="entry name" value="TM_PBP2"/>
    <property type="match status" value="1"/>
</dbReference>
<feature type="transmembrane region" description="Helical" evidence="7">
    <location>
        <begin position="98"/>
        <end position="120"/>
    </location>
</feature>
<feature type="transmembrane region" description="Helical" evidence="7">
    <location>
        <begin position="212"/>
        <end position="236"/>
    </location>
</feature>
<dbReference type="GO" id="GO:0055085">
    <property type="term" value="P:transmembrane transport"/>
    <property type="evidence" value="ECO:0007669"/>
    <property type="project" value="InterPro"/>
</dbReference>
<keyword evidence="6 7" id="KW-0472">Membrane</keyword>
<keyword evidence="3" id="KW-1003">Cell membrane</keyword>
<dbReference type="PANTHER" id="PTHR43386:SF1">
    <property type="entry name" value="D,D-DIPEPTIDE TRANSPORT SYSTEM PERMEASE PROTEIN DDPC-RELATED"/>
    <property type="match status" value="1"/>
</dbReference>
<evidence type="ECO:0000256" key="1">
    <source>
        <dbReference type="ARBA" id="ARBA00004651"/>
    </source>
</evidence>
<evidence type="ECO:0000256" key="6">
    <source>
        <dbReference type="ARBA" id="ARBA00023136"/>
    </source>
</evidence>
<dbReference type="SUPFAM" id="SSF161098">
    <property type="entry name" value="MetI-like"/>
    <property type="match status" value="1"/>
</dbReference>
<protein>
    <submittedName>
        <fullName evidence="9">Glutathione transport system permease protein GsiD</fullName>
    </submittedName>
</protein>
<accession>A0A7V8FVT8</accession>
<organism evidence="9 10">
    <name type="scientific">Herbaspirillum frisingense</name>
    <dbReference type="NCBI Taxonomy" id="92645"/>
    <lineage>
        <taxon>Bacteria</taxon>
        <taxon>Pseudomonadati</taxon>
        <taxon>Pseudomonadota</taxon>
        <taxon>Betaproteobacteria</taxon>
        <taxon>Burkholderiales</taxon>
        <taxon>Oxalobacteraceae</taxon>
        <taxon>Herbaspirillum</taxon>
    </lineage>
</organism>
<evidence type="ECO:0000256" key="2">
    <source>
        <dbReference type="ARBA" id="ARBA00022448"/>
    </source>
</evidence>
<feature type="transmembrane region" description="Helical" evidence="7">
    <location>
        <begin position="20"/>
        <end position="42"/>
    </location>
</feature>
<comment type="subcellular location">
    <subcellularLocation>
        <location evidence="1 7">Cell membrane</location>
        <topology evidence="1 7">Multi-pass membrane protein</topology>
    </subcellularLocation>
</comment>
<feature type="transmembrane region" description="Helical" evidence="7">
    <location>
        <begin position="140"/>
        <end position="165"/>
    </location>
</feature>
<dbReference type="Gene3D" id="1.10.3720.10">
    <property type="entry name" value="MetI-like"/>
    <property type="match status" value="1"/>
</dbReference>
<reference evidence="10" key="1">
    <citation type="journal article" date="2020" name="MBio">
        <title>Horizontal gene transfer to a defensive symbiont with a reduced genome amongst a multipartite beetle microbiome.</title>
        <authorList>
            <person name="Waterworth S.C."/>
            <person name="Florez L.V."/>
            <person name="Rees E.R."/>
            <person name="Hertweck C."/>
            <person name="Kaltenpoth M."/>
            <person name="Kwan J.C."/>
        </authorList>
    </citation>
    <scope>NUCLEOTIDE SEQUENCE [LARGE SCALE GENOMIC DNA]</scope>
</reference>
<dbReference type="InterPro" id="IPR000515">
    <property type="entry name" value="MetI-like"/>
</dbReference>
<dbReference type="PROSITE" id="PS50928">
    <property type="entry name" value="ABC_TM1"/>
    <property type="match status" value="1"/>
</dbReference>
<dbReference type="GO" id="GO:0005886">
    <property type="term" value="C:plasma membrane"/>
    <property type="evidence" value="ECO:0007669"/>
    <property type="project" value="UniProtKB-SubCell"/>
</dbReference>
<sequence length="295" mass="31136">MTIFNNSPAVPFVHRLRLPAWTALTLSSPSLLAGLFLILLILGAATLAPSLAGPDPLDIVAMPFLWPGQDAANPLGTDMMGRDILAGILFGARVSLQIGLLAGVLASLVGLLVGAVSGYFGGWIDDVLMRFTEVFQTMPALLFTIVLVVVLQPTIGSIVLGLAVTSWPQVARLVRADTLRLRQSDFVLAGIGLGMRDFSIIARHILPNVLPSAVVMISILAGNAILTEAVLAFLGLGDPNAVSWGSMIGSGREALRTAWYMTAIPGAAVFITVIGLNLLGNGLNDCLNPRNRRRP</sequence>
<keyword evidence="4 7" id="KW-0812">Transmembrane</keyword>
<evidence type="ECO:0000256" key="4">
    <source>
        <dbReference type="ARBA" id="ARBA00022692"/>
    </source>
</evidence>
<comment type="similarity">
    <text evidence="7">Belongs to the binding-protein-dependent transport system permease family.</text>
</comment>
<keyword evidence="2 7" id="KW-0813">Transport</keyword>
<comment type="caution">
    <text evidence="9">The sequence shown here is derived from an EMBL/GenBank/DDBJ whole genome shotgun (WGS) entry which is preliminary data.</text>
</comment>
<feature type="transmembrane region" description="Helical" evidence="7">
    <location>
        <begin position="257"/>
        <end position="279"/>
    </location>
</feature>
<evidence type="ECO:0000259" key="8">
    <source>
        <dbReference type="PROSITE" id="PS50928"/>
    </source>
</evidence>
<evidence type="ECO:0000313" key="9">
    <source>
        <dbReference type="EMBL" id="KAF1042666.1"/>
    </source>
</evidence>